<protein>
    <submittedName>
        <fullName evidence="2">Uncharacterized protein</fullName>
    </submittedName>
</protein>
<evidence type="ECO:0000313" key="3">
    <source>
        <dbReference type="Proteomes" id="UP000294911"/>
    </source>
</evidence>
<gene>
    <name evidence="2" type="ORF">EV191_101587</name>
</gene>
<keyword evidence="3" id="KW-1185">Reference proteome</keyword>
<sequence length="109" mass="11775">MTGYDVRTSALREAALNLRAAGKDVDAARQKASQAEITPEPEPDSFWSVPTESTNAFGNTLGFATVGHAYATAQELVRTQIVELFEETVAMADEFSASAKDYDDSDQLP</sequence>
<dbReference type="AlphaFoldDB" id="A0A4R2R1S8"/>
<evidence type="ECO:0000256" key="1">
    <source>
        <dbReference type="SAM" id="MobiDB-lite"/>
    </source>
</evidence>
<dbReference type="Proteomes" id="UP000294911">
    <property type="component" value="Unassembled WGS sequence"/>
</dbReference>
<organism evidence="2 3">
    <name type="scientific">Tamaricihabitans halophyticus</name>
    <dbReference type="NCBI Taxonomy" id="1262583"/>
    <lineage>
        <taxon>Bacteria</taxon>
        <taxon>Bacillati</taxon>
        <taxon>Actinomycetota</taxon>
        <taxon>Actinomycetes</taxon>
        <taxon>Pseudonocardiales</taxon>
        <taxon>Pseudonocardiaceae</taxon>
        <taxon>Tamaricihabitans</taxon>
    </lineage>
</organism>
<proteinExistence type="predicted"/>
<accession>A0A4R2R1S8</accession>
<dbReference type="RefSeq" id="WP_132875216.1">
    <property type="nucleotide sequence ID" value="NZ_SLXQ01000001.1"/>
</dbReference>
<evidence type="ECO:0000313" key="2">
    <source>
        <dbReference type="EMBL" id="TCP56642.1"/>
    </source>
</evidence>
<comment type="caution">
    <text evidence="2">The sequence shown here is derived from an EMBL/GenBank/DDBJ whole genome shotgun (WGS) entry which is preliminary data.</text>
</comment>
<reference evidence="2 3" key="1">
    <citation type="submission" date="2019-03" db="EMBL/GenBank/DDBJ databases">
        <title>Genomic Encyclopedia of Type Strains, Phase IV (KMG-IV): sequencing the most valuable type-strain genomes for metagenomic binning, comparative biology and taxonomic classification.</title>
        <authorList>
            <person name="Goeker M."/>
        </authorList>
    </citation>
    <scope>NUCLEOTIDE SEQUENCE [LARGE SCALE GENOMIC DNA]</scope>
    <source>
        <strain evidence="2 3">DSM 45765</strain>
    </source>
</reference>
<name>A0A4R2R1S8_9PSEU</name>
<dbReference type="EMBL" id="SLXQ01000001">
    <property type="protein sequence ID" value="TCP56642.1"/>
    <property type="molecule type" value="Genomic_DNA"/>
</dbReference>
<feature type="region of interest" description="Disordered" evidence="1">
    <location>
        <begin position="23"/>
        <end position="46"/>
    </location>
</feature>